<dbReference type="HOGENOM" id="CLU_047529_0_0_9"/>
<dbReference type="PATRIC" id="fig|476272.21.peg.3537"/>
<comment type="caution">
    <text evidence="2">The sequence shown here is derived from an EMBL/GenBank/DDBJ whole genome shotgun (WGS) entry which is preliminary data.</text>
</comment>
<dbReference type="PANTHER" id="PTHR38462">
    <property type="entry name" value="EXONUCLEASE-LIKE PROTEIN"/>
    <property type="match status" value="1"/>
</dbReference>
<dbReference type="GeneID" id="86821776"/>
<dbReference type="Gene3D" id="3.30.420.10">
    <property type="entry name" value="Ribonuclease H-like superfamily/Ribonuclease H"/>
    <property type="match status" value="1"/>
</dbReference>
<reference evidence="2 3" key="2">
    <citation type="submission" date="2009-02" db="EMBL/GenBank/DDBJ databases">
        <title>Draft genome sequence of Blautia hydrogenotrophica DSM 10507 (Ruminococcus hydrogenotrophicus DSM 10507).</title>
        <authorList>
            <person name="Sudarsanam P."/>
            <person name="Ley R."/>
            <person name="Guruge J."/>
            <person name="Turnbaugh P.J."/>
            <person name="Mahowald M."/>
            <person name="Liep D."/>
            <person name="Gordon J."/>
        </authorList>
    </citation>
    <scope>NUCLEOTIDE SEQUENCE [LARGE SCALE GENOMIC DNA]</scope>
    <source>
        <strain evidence="3">DSM 10507 / JCM 14656 / S5a33</strain>
    </source>
</reference>
<dbReference type="PANTHER" id="PTHR38462:SF1">
    <property type="entry name" value="YPRB RIBONUCLEASE H-LIKE DOMAIN-CONTAINING PROTEIN"/>
    <property type="match status" value="1"/>
</dbReference>
<dbReference type="InterPro" id="IPR036397">
    <property type="entry name" value="RNaseH_sf"/>
</dbReference>
<dbReference type="Proteomes" id="UP000003100">
    <property type="component" value="Unassembled WGS sequence"/>
</dbReference>
<dbReference type="SUPFAM" id="SSF53098">
    <property type="entry name" value="Ribonuclease H-like"/>
    <property type="match status" value="1"/>
</dbReference>
<dbReference type="RefSeq" id="WP_005945811.1">
    <property type="nucleotide sequence ID" value="NZ_CP136423.1"/>
</dbReference>
<dbReference type="GO" id="GO:0003676">
    <property type="term" value="F:nucleic acid binding"/>
    <property type="evidence" value="ECO:0007669"/>
    <property type="project" value="InterPro"/>
</dbReference>
<dbReference type="Pfam" id="PF13482">
    <property type="entry name" value="RNase_H_2"/>
    <property type="match status" value="1"/>
</dbReference>
<dbReference type="AlphaFoldDB" id="C0CI68"/>
<proteinExistence type="predicted"/>
<evidence type="ECO:0000313" key="3">
    <source>
        <dbReference type="Proteomes" id="UP000003100"/>
    </source>
</evidence>
<dbReference type="InterPro" id="IPR038720">
    <property type="entry name" value="YprB_RNase_H-like_dom"/>
</dbReference>
<gene>
    <name evidence="2" type="ORF">RUMHYD_00532</name>
</gene>
<sequence length="334" mass="39384">MIVKNSPITEGLEAFDIVNLLSCQSKHKYVLLDIETTGFTPKNSQLYMIGCIHFSENSWIQTQWLAETFDEEWKILQEFLTHFQGNFHFITYNGDRFDLSYLTDKKSQCQCIKALPWQSSLDLYKLLKPYKKMLNFSHMKQRDLENFLGFNRKYDVSGKECVTIYQRFLRENQPEQAEILLNHNRQDLLGLLKILSMLTYTLPSAGDFQIEDLSTDQQSFKAVLRLPHKLPKSFSWEDELFHLQGDKEMLAFKTPLSQGRLKKFYPNYSDYFYLPGEDMAVHKSLATYIDRSKKKKATARTCYTWFDCNLNFLNDIPTVKDWLTDYFRLAVSCQ</sequence>
<keyword evidence="3" id="KW-1185">Reference proteome</keyword>
<reference evidence="2 3" key="1">
    <citation type="submission" date="2009-01" db="EMBL/GenBank/DDBJ databases">
        <authorList>
            <person name="Fulton L."/>
            <person name="Clifton S."/>
            <person name="Fulton B."/>
            <person name="Xu J."/>
            <person name="Minx P."/>
            <person name="Pepin K.H."/>
            <person name="Johnson M."/>
            <person name="Bhonagiri V."/>
            <person name="Nash W.E."/>
            <person name="Mardis E.R."/>
            <person name="Wilson R.K."/>
        </authorList>
    </citation>
    <scope>NUCLEOTIDE SEQUENCE [LARGE SCALE GENOMIC DNA]</scope>
    <source>
        <strain evidence="3">DSM 10507 / JCM 14656 / S5a33</strain>
    </source>
</reference>
<accession>C0CI68</accession>
<name>C0CI68_BLAHS</name>
<evidence type="ECO:0000313" key="2">
    <source>
        <dbReference type="EMBL" id="EEG50546.1"/>
    </source>
</evidence>
<evidence type="ECO:0000259" key="1">
    <source>
        <dbReference type="Pfam" id="PF13482"/>
    </source>
</evidence>
<dbReference type="EMBL" id="ACBZ01000018">
    <property type="protein sequence ID" value="EEG50546.1"/>
    <property type="molecule type" value="Genomic_DNA"/>
</dbReference>
<dbReference type="InterPro" id="IPR012337">
    <property type="entry name" value="RNaseH-like_sf"/>
</dbReference>
<organism evidence="2 3">
    <name type="scientific">Blautia hydrogenotrophica (strain DSM 10507 / JCM 14656 / S5a33)</name>
    <name type="common">Ruminococcus hydrogenotrophicus</name>
    <dbReference type="NCBI Taxonomy" id="476272"/>
    <lineage>
        <taxon>Bacteria</taxon>
        <taxon>Bacillati</taxon>
        <taxon>Bacillota</taxon>
        <taxon>Clostridia</taxon>
        <taxon>Lachnospirales</taxon>
        <taxon>Lachnospiraceae</taxon>
        <taxon>Blautia</taxon>
    </lineage>
</organism>
<feature type="domain" description="YprB ribonuclease H-like" evidence="1">
    <location>
        <begin position="31"/>
        <end position="197"/>
    </location>
</feature>
<dbReference type="eggNOG" id="COG3359">
    <property type="taxonomic scope" value="Bacteria"/>
</dbReference>
<protein>
    <recommendedName>
        <fullName evidence="1">YprB ribonuclease H-like domain-containing protein</fullName>
    </recommendedName>
</protein>